<sequence length="92" mass="10469">MEGLLSQTLIVHMIRTRKIPFIQSWASAPLTAVTSLIMLIAIAIPFTPVAASLKMQALTIAYFPWLAGILLMYSLLTQLVKTWYIKKYNEWL</sequence>
<protein>
    <submittedName>
        <fullName evidence="2">Magnesium-transporting ATPase, P-type 1</fullName>
    </submittedName>
</protein>
<reference evidence="2" key="1">
    <citation type="submission" date="2019-08" db="EMBL/GenBank/DDBJ databases">
        <authorList>
            <person name="Kucharzyk K."/>
            <person name="Murdoch R.W."/>
            <person name="Higgins S."/>
            <person name="Loffler F."/>
        </authorList>
    </citation>
    <scope>NUCLEOTIDE SEQUENCE</scope>
</reference>
<feature type="transmembrane region" description="Helical" evidence="1">
    <location>
        <begin position="56"/>
        <end position="76"/>
    </location>
</feature>
<dbReference type="InterPro" id="IPR023298">
    <property type="entry name" value="ATPase_P-typ_TM_dom_sf"/>
</dbReference>
<proteinExistence type="predicted"/>
<comment type="caution">
    <text evidence="2">The sequence shown here is derived from an EMBL/GenBank/DDBJ whole genome shotgun (WGS) entry which is preliminary data.</text>
</comment>
<keyword evidence="1" id="KW-1133">Transmembrane helix</keyword>
<evidence type="ECO:0000256" key="1">
    <source>
        <dbReference type="SAM" id="Phobius"/>
    </source>
</evidence>
<keyword evidence="1" id="KW-0472">Membrane</keyword>
<dbReference type="AlphaFoldDB" id="A0A645GVJ6"/>
<dbReference type="SUPFAM" id="SSF81665">
    <property type="entry name" value="Calcium ATPase, transmembrane domain M"/>
    <property type="match status" value="1"/>
</dbReference>
<feature type="transmembrane region" description="Helical" evidence="1">
    <location>
        <begin position="21"/>
        <end position="44"/>
    </location>
</feature>
<organism evidence="2">
    <name type="scientific">bioreactor metagenome</name>
    <dbReference type="NCBI Taxonomy" id="1076179"/>
    <lineage>
        <taxon>unclassified sequences</taxon>
        <taxon>metagenomes</taxon>
        <taxon>ecological metagenomes</taxon>
    </lineage>
</organism>
<gene>
    <name evidence="2" type="primary">mgtA_16</name>
    <name evidence="2" type="ORF">SDC9_175493</name>
</gene>
<accession>A0A645GVJ6</accession>
<evidence type="ECO:0000313" key="2">
    <source>
        <dbReference type="EMBL" id="MPN28054.1"/>
    </source>
</evidence>
<dbReference type="EMBL" id="VSSQ01078178">
    <property type="protein sequence ID" value="MPN28054.1"/>
    <property type="molecule type" value="Genomic_DNA"/>
</dbReference>
<keyword evidence="1" id="KW-0812">Transmembrane</keyword>
<name>A0A645GVJ6_9ZZZZ</name>